<keyword evidence="9" id="KW-1185">Reference proteome</keyword>
<keyword evidence="4" id="KW-0677">Repeat</keyword>
<comment type="caution">
    <text evidence="8">The sequence shown here is derived from an EMBL/GenBank/DDBJ whole genome shotgun (WGS) entry which is preliminary data.</text>
</comment>
<gene>
    <name evidence="8" type="ORF">pdam_00025436</name>
</gene>
<evidence type="ECO:0000256" key="1">
    <source>
        <dbReference type="ARBA" id="ARBA00004613"/>
    </source>
</evidence>
<dbReference type="Pfam" id="PF00090">
    <property type="entry name" value="TSP_1"/>
    <property type="match status" value="3"/>
</dbReference>
<feature type="compositionally biased region" description="Polar residues" evidence="6">
    <location>
        <begin position="450"/>
        <end position="460"/>
    </location>
</feature>
<keyword evidence="3" id="KW-0732">Signal</keyword>
<keyword evidence="2" id="KW-0964">Secreted</keyword>
<evidence type="ECO:0000313" key="9">
    <source>
        <dbReference type="Proteomes" id="UP000275408"/>
    </source>
</evidence>
<dbReference type="Gene3D" id="2.20.100.10">
    <property type="entry name" value="Thrombospondin type-1 (TSP1) repeat"/>
    <property type="match status" value="3"/>
</dbReference>
<dbReference type="InterPro" id="IPR000884">
    <property type="entry name" value="TSP1_rpt"/>
</dbReference>
<dbReference type="InterPro" id="IPR008979">
    <property type="entry name" value="Galactose-bd-like_sf"/>
</dbReference>
<dbReference type="PROSITE" id="PS50022">
    <property type="entry name" value="FA58C_3"/>
    <property type="match status" value="2"/>
</dbReference>
<dbReference type="Proteomes" id="UP000275408">
    <property type="component" value="Unassembled WGS sequence"/>
</dbReference>
<dbReference type="EMBL" id="RCHS01004126">
    <property type="protein sequence ID" value="RMX37433.1"/>
    <property type="molecule type" value="Genomic_DNA"/>
</dbReference>
<protein>
    <recommendedName>
        <fullName evidence="7">F5/8 type C domain-containing protein</fullName>
    </recommendedName>
</protein>
<dbReference type="PANTHER" id="PTHR22906:SF43">
    <property type="entry name" value="PROPERDIN"/>
    <property type="match status" value="1"/>
</dbReference>
<dbReference type="OrthoDB" id="5966059at2759"/>
<dbReference type="PANTHER" id="PTHR22906">
    <property type="entry name" value="PROPERDIN"/>
    <property type="match status" value="1"/>
</dbReference>
<organism evidence="8 9">
    <name type="scientific">Pocillopora damicornis</name>
    <name type="common">Cauliflower coral</name>
    <name type="synonym">Millepora damicornis</name>
    <dbReference type="NCBI Taxonomy" id="46731"/>
    <lineage>
        <taxon>Eukaryota</taxon>
        <taxon>Metazoa</taxon>
        <taxon>Cnidaria</taxon>
        <taxon>Anthozoa</taxon>
        <taxon>Hexacorallia</taxon>
        <taxon>Scleractinia</taxon>
        <taxon>Astrocoeniina</taxon>
        <taxon>Pocilloporidae</taxon>
        <taxon>Pocillopora</taxon>
    </lineage>
</organism>
<dbReference type="AlphaFoldDB" id="A0A3M6T7X8"/>
<dbReference type="InterPro" id="IPR036383">
    <property type="entry name" value="TSP1_rpt_sf"/>
</dbReference>
<evidence type="ECO:0000256" key="5">
    <source>
        <dbReference type="ARBA" id="ARBA00023157"/>
    </source>
</evidence>
<evidence type="ECO:0000256" key="3">
    <source>
        <dbReference type="ARBA" id="ARBA00022729"/>
    </source>
</evidence>
<evidence type="ECO:0000256" key="2">
    <source>
        <dbReference type="ARBA" id="ARBA00022525"/>
    </source>
</evidence>
<keyword evidence="5" id="KW-1015">Disulfide bond</keyword>
<evidence type="ECO:0000256" key="6">
    <source>
        <dbReference type="SAM" id="MobiDB-lite"/>
    </source>
</evidence>
<dbReference type="InterPro" id="IPR052065">
    <property type="entry name" value="Compl_asym_regulator"/>
</dbReference>
<dbReference type="SMART" id="SM00209">
    <property type="entry name" value="TSP1"/>
    <property type="match status" value="3"/>
</dbReference>
<dbReference type="PROSITE" id="PS50092">
    <property type="entry name" value="TSP1"/>
    <property type="match status" value="3"/>
</dbReference>
<feature type="non-terminal residue" evidence="8">
    <location>
        <position position="1"/>
    </location>
</feature>
<comment type="subcellular location">
    <subcellularLocation>
        <location evidence="1">Secreted</location>
    </subcellularLocation>
</comment>
<sequence>VFHGNYDRFTVVKNKLHKPIITRYIRIRPETWQSHISLRAEFYGCKEADGGYGQWGKWSECSVTCGSKKGTRRRDRLCDSPEPANGGKDCSRLGKDTETEECKPKVSKCPGKYTHFISRVLNERLRKYIVCQIRDTNVTFKANSDRYTVVGHELDPPIRARYLKIIPEEWQTYIAMRLEFYGCKSNDGGYSNWGAWSQCSETCGKGSHTRTRTCTSPPPSAGGKDCSSLGSDKETEECDAGGCPAFWPSLTFFFSASRHFFLPVCPSYFSLILLFPSSRPSPFQPLQTLRSAILFRPFFTLQRFPFFFSIPSLHTTLSDYAPLCHLEETIFDWHFENQDDENFRPLTEQKLHTFTLRLKGVFTLSTLRLSSFHTNSPKRSETKKAFLHMRCAGPKDQKLLRDIFAVNGGYSAWTAYGDCSKTCGGGEQTRERTCTNPPPQYGGKDCSGLGPSSSTRSCNEGQCPGKPGSVSDVMVSALQLSVQGG</sequence>
<dbReference type="SUPFAM" id="SSF49785">
    <property type="entry name" value="Galactose-binding domain-like"/>
    <property type="match status" value="2"/>
</dbReference>
<evidence type="ECO:0000313" key="8">
    <source>
        <dbReference type="EMBL" id="RMX37433.1"/>
    </source>
</evidence>
<reference evidence="8 9" key="1">
    <citation type="journal article" date="2018" name="Sci. Rep.">
        <title>Comparative analysis of the Pocillopora damicornis genome highlights role of immune system in coral evolution.</title>
        <authorList>
            <person name="Cunning R."/>
            <person name="Bay R.A."/>
            <person name="Gillette P."/>
            <person name="Baker A.C."/>
            <person name="Traylor-Knowles N."/>
        </authorList>
    </citation>
    <scope>NUCLEOTIDE SEQUENCE [LARGE SCALE GENOMIC DNA]</scope>
    <source>
        <strain evidence="8">RSMAS</strain>
        <tissue evidence="8">Whole animal</tissue>
    </source>
</reference>
<name>A0A3M6T7X8_POCDA</name>
<feature type="domain" description="F5/8 type C" evidence="7">
    <location>
        <begin position="133"/>
        <end position="183"/>
    </location>
</feature>
<evidence type="ECO:0000256" key="4">
    <source>
        <dbReference type="ARBA" id="ARBA00022737"/>
    </source>
</evidence>
<feature type="region of interest" description="Disordered" evidence="6">
    <location>
        <begin position="441"/>
        <end position="467"/>
    </location>
</feature>
<proteinExistence type="predicted"/>
<accession>A0A3M6T7X8</accession>
<dbReference type="FunFam" id="2.20.100.10:FF:000001">
    <property type="entry name" value="semaphorin-5A isoform X1"/>
    <property type="match status" value="3"/>
</dbReference>
<dbReference type="SUPFAM" id="SSF82895">
    <property type="entry name" value="TSP-1 type 1 repeat"/>
    <property type="match status" value="3"/>
</dbReference>
<dbReference type="Gene3D" id="2.60.120.260">
    <property type="entry name" value="Galactose-binding domain-like"/>
    <property type="match status" value="2"/>
</dbReference>
<feature type="domain" description="F5/8 type C" evidence="7">
    <location>
        <begin position="1"/>
        <end position="45"/>
    </location>
</feature>
<feature type="region of interest" description="Disordered" evidence="6">
    <location>
        <begin position="206"/>
        <end position="228"/>
    </location>
</feature>
<dbReference type="InterPro" id="IPR000421">
    <property type="entry name" value="FA58C"/>
</dbReference>
<evidence type="ECO:0000259" key="7">
    <source>
        <dbReference type="PROSITE" id="PS50022"/>
    </source>
</evidence>